<evidence type="ECO:0000313" key="1">
    <source>
        <dbReference type="EMBL" id="JAH50599.1"/>
    </source>
</evidence>
<name>A0A0E9TA62_ANGAN</name>
<accession>A0A0E9TA62</accession>
<reference evidence="1" key="1">
    <citation type="submission" date="2014-11" db="EMBL/GenBank/DDBJ databases">
        <authorList>
            <person name="Amaro Gonzalez C."/>
        </authorList>
    </citation>
    <scope>NUCLEOTIDE SEQUENCE</scope>
</reference>
<sequence>MVVLWMTVHLHRTQKNCLVLNKNIH</sequence>
<organism evidence="1">
    <name type="scientific">Anguilla anguilla</name>
    <name type="common">European freshwater eel</name>
    <name type="synonym">Muraena anguilla</name>
    <dbReference type="NCBI Taxonomy" id="7936"/>
    <lineage>
        <taxon>Eukaryota</taxon>
        <taxon>Metazoa</taxon>
        <taxon>Chordata</taxon>
        <taxon>Craniata</taxon>
        <taxon>Vertebrata</taxon>
        <taxon>Euteleostomi</taxon>
        <taxon>Actinopterygii</taxon>
        <taxon>Neopterygii</taxon>
        <taxon>Teleostei</taxon>
        <taxon>Anguilliformes</taxon>
        <taxon>Anguillidae</taxon>
        <taxon>Anguilla</taxon>
    </lineage>
</organism>
<dbReference type="AlphaFoldDB" id="A0A0E9TA62"/>
<protein>
    <submittedName>
        <fullName evidence="1">Uncharacterized protein</fullName>
    </submittedName>
</protein>
<proteinExistence type="predicted"/>
<reference evidence="1" key="2">
    <citation type="journal article" date="2015" name="Fish Shellfish Immunol.">
        <title>Early steps in the European eel (Anguilla anguilla)-Vibrio vulnificus interaction in the gills: Role of the RtxA13 toxin.</title>
        <authorList>
            <person name="Callol A."/>
            <person name="Pajuelo D."/>
            <person name="Ebbesson L."/>
            <person name="Teles M."/>
            <person name="MacKenzie S."/>
            <person name="Amaro C."/>
        </authorList>
    </citation>
    <scope>NUCLEOTIDE SEQUENCE</scope>
</reference>
<dbReference type="EMBL" id="GBXM01057978">
    <property type="protein sequence ID" value="JAH50599.1"/>
    <property type="molecule type" value="Transcribed_RNA"/>
</dbReference>